<dbReference type="Pfam" id="PF17852">
    <property type="entry name" value="Dynein_AAA_lid"/>
    <property type="match status" value="1"/>
</dbReference>
<gene>
    <name evidence="15" type="ORF">PSYICH_LOCUS4731</name>
</gene>
<feature type="coiled-coil region" evidence="13">
    <location>
        <begin position="2732"/>
        <end position="2780"/>
    </location>
</feature>
<keyword evidence="9" id="KW-0969">Cilium</keyword>
<keyword evidence="16" id="KW-1185">Reference proteome</keyword>
<dbReference type="InterPro" id="IPR026983">
    <property type="entry name" value="DHC"/>
</dbReference>
<dbReference type="GO" id="GO:0008569">
    <property type="term" value="F:minus-end-directed microtubule motor activity"/>
    <property type="evidence" value="ECO:0007669"/>
    <property type="project" value="InterPro"/>
</dbReference>
<dbReference type="SMART" id="SM00382">
    <property type="entry name" value="AAA"/>
    <property type="match status" value="2"/>
</dbReference>
<evidence type="ECO:0000256" key="11">
    <source>
        <dbReference type="ARBA" id="ARBA00023212"/>
    </source>
</evidence>
<dbReference type="Gene3D" id="1.20.58.1120">
    <property type="match status" value="1"/>
</dbReference>
<dbReference type="FunFam" id="3.40.50.300:FF:000362">
    <property type="entry name" value="Dynein, axonemal, heavy chain 6"/>
    <property type="match status" value="1"/>
</dbReference>
<feature type="domain" description="AAA+ ATPase" evidence="14">
    <location>
        <begin position="1235"/>
        <end position="1338"/>
    </location>
</feature>
<evidence type="ECO:0000256" key="8">
    <source>
        <dbReference type="ARBA" id="ARBA00023054"/>
    </source>
</evidence>
<dbReference type="OrthoDB" id="424310at2759"/>
<dbReference type="FunFam" id="3.10.490.20:FF:000001">
    <property type="entry name" value="dynein heavy chain 7, axonemal"/>
    <property type="match status" value="1"/>
</dbReference>
<dbReference type="InterPro" id="IPR024317">
    <property type="entry name" value="Dynein_heavy_chain_D4_dom"/>
</dbReference>
<dbReference type="GO" id="GO:0030286">
    <property type="term" value="C:dynein complex"/>
    <property type="evidence" value="ECO:0007669"/>
    <property type="project" value="UniProtKB-KW"/>
</dbReference>
<dbReference type="InterPro" id="IPR027417">
    <property type="entry name" value="P-loop_NTPase"/>
</dbReference>
<dbReference type="GO" id="GO:0051959">
    <property type="term" value="F:dynein light intermediate chain binding"/>
    <property type="evidence" value="ECO:0007669"/>
    <property type="project" value="InterPro"/>
</dbReference>
<proteinExistence type="inferred from homology"/>
<evidence type="ECO:0000313" key="16">
    <source>
        <dbReference type="Proteomes" id="UP001153636"/>
    </source>
</evidence>
<dbReference type="GO" id="GO:0003341">
    <property type="term" value="P:cilium movement"/>
    <property type="evidence" value="ECO:0007669"/>
    <property type="project" value="UniProtKB-ARBA"/>
</dbReference>
<evidence type="ECO:0000256" key="5">
    <source>
        <dbReference type="ARBA" id="ARBA00022741"/>
    </source>
</evidence>
<dbReference type="FunFam" id="1.20.920.30:FF:000002">
    <property type="entry name" value="Dynein axonemal heavy chain 3"/>
    <property type="match status" value="1"/>
</dbReference>
<dbReference type="Pfam" id="PF12774">
    <property type="entry name" value="AAA_6"/>
    <property type="match status" value="1"/>
</dbReference>
<dbReference type="FunFam" id="1.20.140.100:FF:000004">
    <property type="entry name" value="Dynein axonemal heavy chain 6"/>
    <property type="match status" value="1"/>
</dbReference>
<dbReference type="InterPro" id="IPR041589">
    <property type="entry name" value="DNAH3_AAA_lid_1"/>
</dbReference>
<dbReference type="FunFam" id="1.20.920.20:FF:000006">
    <property type="entry name" value="Dynein, axonemal, heavy chain 6"/>
    <property type="match status" value="1"/>
</dbReference>
<dbReference type="Pfam" id="PF12780">
    <property type="entry name" value="AAA_8"/>
    <property type="match status" value="1"/>
</dbReference>
<evidence type="ECO:0000256" key="12">
    <source>
        <dbReference type="ARBA" id="ARBA00023273"/>
    </source>
</evidence>
<dbReference type="FunFam" id="3.40.50.300:FF:000044">
    <property type="entry name" value="Dynein heavy chain 5, axonemal"/>
    <property type="match status" value="1"/>
</dbReference>
<dbReference type="GO" id="GO:0005524">
    <property type="term" value="F:ATP binding"/>
    <property type="evidence" value="ECO:0007669"/>
    <property type="project" value="UniProtKB-KW"/>
</dbReference>
<keyword evidence="4" id="KW-0493">Microtubule</keyword>
<dbReference type="Gene3D" id="1.10.8.710">
    <property type="match status" value="1"/>
</dbReference>
<evidence type="ECO:0000259" key="14">
    <source>
        <dbReference type="SMART" id="SM00382"/>
    </source>
</evidence>
<dbReference type="InterPro" id="IPR042228">
    <property type="entry name" value="Dynein_linker_3"/>
</dbReference>
<evidence type="ECO:0000256" key="10">
    <source>
        <dbReference type="ARBA" id="ARBA00023175"/>
    </source>
</evidence>
<dbReference type="InterPro" id="IPR035699">
    <property type="entry name" value="AAA_6"/>
</dbReference>
<dbReference type="Pfam" id="PF12775">
    <property type="entry name" value="AAA_7"/>
    <property type="match status" value="1"/>
</dbReference>
<reference evidence="15" key="1">
    <citation type="submission" date="2022-01" db="EMBL/GenBank/DDBJ databases">
        <authorList>
            <person name="King R."/>
        </authorList>
    </citation>
    <scope>NUCLEOTIDE SEQUENCE</scope>
</reference>
<dbReference type="FunFam" id="3.40.50.300:FF:002141">
    <property type="entry name" value="Dynein heavy chain"/>
    <property type="match status" value="1"/>
</dbReference>
<dbReference type="Proteomes" id="UP001153636">
    <property type="component" value="Chromosome 15"/>
</dbReference>
<feature type="domain" description="AAA+ ATPase" evidence="14">
    <location>
        <begin position="1870"/>
        <end position="2018"/>
    </location>
</feature>
<evidence type="ECO:0000256" key="9">
    <source>
        <dbReference type="ARBA" id="ARBA00023069"/>
    </source>
</evidence>
<dbReference type="InterPro" id="IPR041466">
    <property type="entry name" value="Dynein_AAA5_ext"/>
</dbReference>
<dbReference type="InterPro" id="IPR043157">
    <property type="entry name" value="Dynein_AAA1S"/>
</dbReference>
<accession>A0A9P0GBK2</accession>
<keyword evidence="11" id="KW-0206">Cytoskeleton</keyword>
<dbReference type="InterPro" id="IPR042219">
    <property type="entry name" value="AAA_lid_11_sf"/>
</dbReference>
<dbReference type="Pfam" id="PF12781">
    <property type="entry name" value="AAA_9"/>
    <property type="match status" value="1"/>
</dbReference>
<dbReference type="Pfam" id="PF08393">
    <property type="entry name" value="DHC_N2"/>
    <property type="match status" value="1"/>
</dbReference>
<dbReference type="InterPro" id="IPR041228">
    <property type="entry name" value="Dynein_C"/>
</dbReference>
<keyword evidence="7" id="KW-0243">Dynein</keyword>
<keyword evidence="6" id="KW-0067">ATP-binding</keyword>
<comment type="subcellular location">
    <subcellularLocation>
        <location evidence="1">Cytoplasm</location>
        <location evidence="1">Cytoskeleton</location>
        <location evidence="1">Cilium axoneme</location>
    </subcellularLocation>
</comment>
<dbReference type="GO" id="GO:0005874">
    <property type="term" value="C:microtubule"/>
    <property type="evidence" value="ECO:0007669"/>
    <property type="project" value="UniProtKB-KW"/>
</dbReference>
<evidence type="ECO:0000256" key="2">
    <source>
        <dbReference type="ARBA" id="ARBA00008887"/>
    </source>
</evidence>
<dbReference type="Gene3D" id="3.40.50.300">
    <property type="entry name" value="P-loop containing nucleotide triphosphate hydrolases"/>
    <property type="match status" value="5"/>
</dbReference>
<keyword evidence="12" id="KW-0966">Cell projection</keyword>
<dbReference type="Gene3D" id="1.20.920.30">
    <property type="match status" value="1"/>
</dbReference>
<dbReference type="FunFam" id="1.20.58.1120:FF:000001">
    <property type="entry name" value="dynein heavy chain 2, axonemal"/>
    <property type="match status" value="1"/>
</dbReference>
<keyword evidence="5" id="KW-0547">Nucleotide-binding</keyword>
<evidence type="ECO:0000256" key="6">
    <source>
        <dbReference type="ARBA" id="ARBA00022840"/>
    </source>
</evidence>
<dbReference type="PANTHER" id="PTHR22878:SF70">
    <property type="entry name" value="DYNEIN HEAVY CHAIN 2, AXONEMAL"/>
    <property type="match status" value="1"/>
</dbReference>
<comment type="similarity">
    <text evidence="2">Belongs to the dynein heavy chain family.</text>
</comment>
<dbReference type="InterPro" id="IPR035706">
    <property type="entry name" value="AAA_9"/>
</dbReference>
<dbReference type="EMBL" id="OV651827">
    <property type="protein sequence ID" value="CAH1103910.1"/>
    <property type="molecule type" value="Genomic_DNA"/>
</dbReference>
<dbReference type="Gene3D" id="1.10.472.130">
    <property type="match status" value="1"/>
</dbReference>
<name>A0A9P0GBK2_9CUCU</name>
<evidence type="ECO:0000256" key="7">
    <source>
        <dbReference type="ARBA" id="ARBA00023017"/>
    </source>
</evidence>
<dbReference type="Gene3D" id="1.20.1270.280">
    <property type="match status" value="1"/>
</dbReference>
<dbReference type="InterPro" id="IPR024743">
    <property type="entry name" value="Dynein_HC_stalk"/>
</dbReference>
<dbReference type="FunFam" id="1.10.8.710:FF:000004">
    <property type="entry name" value="Dynein axonemal heavy chain 6"/>
    <property type="match status" value="1"/>
</dbReference>
<dbReference type="FunFam" id="1.10.8.720:FF:000001">
    <property type="entry name" value="dynein heavy chain 7, axonemal"/>
    <property type="match status" value="1"/>
</dbReference>
<dbReference type="PANTHER" id="PTHR22878">
    <property type="entry name" value="DYNEIN HEAVY CHAIN 6, AXONEMAL-LIKE-RELATED"/>
    <property type="match status" value="1"/>
</dbReference>
<organism evidence="15 16">
    <name type="scientific">Psylliodes chrysocephalus</name>
    <dbReference type="NCBI Taxonomy" id="3402493"/>
    <lineage>
        <taxon>Eukaryota</taxon>
        <taxon>Metazoa</taxon>
        <taxon>Ecdysozoa</taxon>
        <taxon>Arthropoda</taxon>
        <taxon>Hexapoda</taxon>
        <taxon>Insecta</taxon>
        <taxon>Pterygota</taxon>
        <taxon>Neoptera</taxon>
        <taxon>Endopterygota</taxon>
        <taxon>Coleoptera</taxon>
        <taxon>Polyphaga</taxon>
        <taxon>Cucujiformia</taxon>
        <taxon>Chrysomeloidea</taxon>
        <taxon>Chrysomelidae</taxon>
        <taxon>Galerucinae</taxon>
        <taxon>Alticini</taxon>
        <taxon>Psylliodes</taxon>
    </lineage>
</organism>
<dbReference type="Gene3D" id="1.20.140.100">
    <property type="entry name" value="Dynein heavy chain, N-terminal domain 2"/>
    <property type="match status" value="1"/>
</dbReference>
<dbReference type="GO" id="GO:0005930">
    <property type="term" value="C:axoneme"/>
    <property type="evidence" value="ECO:0007669"/>
    <property type="project" value="UniProtKB-SubCell"/>
</dbReference>
<dbReference type="FunFam" id="3.40.50.300:FF:001145">
    <property type="entry name" value="Putative dynein heavy chain"/>
    <property type="match status" value="1"/>
</dbReference>
<evidence type="ECO:0000313" key="15">
    <source>
        <dbReference type="EMBL" id="CAH1103910.1"/>
    </source>
</evidence>
<keyword evidence="8 13" id="KW-0175">Coiled coil</keyword>
<dbReference type="InterPro" id="IPR042222">
    <property type="entry name" value="Dynein_2_N"/>
</dbReference>
<dbReference type="SUPFAM" id="SSF52540">
    <property type="entry name" value="P-loop containing nucleoside triphosphate hydrolases"/>
    <property type="match status" value="4"/>
</dbReference>
<dbReference type="FunFam" id="3.20.180.20:FF:000003">
    <property type="entry name" value="Dynein heavy chain 12, axonemal"/>
    <property type="match status" value="1"/>
</dbReference>
<dbReference type="InterPro" id="IPR043160">
    <property type="entry name" value="Dynein_C_barrel"/>
</dbReference>
<protein>
    <recommendedName>
        <fullName evidence="14">AAA+ ATPase domain-containing protein</fullName>
    </recommendedName>
</protein>
<dbReference type="FunFam" id="3.40.50.300:FF:000353">
    <property type="entry name" value="Dynein axonemal heavy chain 1"/>
    <property type="match status" value="1"/>
</dbReference>
<dbReference type="GO" id="GO:0045505">
    <property type="term" value="F:dynein intermediate chain binding"/>
    <property type="evidence" value="ECO:0007669"/>
    <property type="project" value="InterPro"/>
</dbReference>
<dbReference type="Gene3D" id="1.10.8.1220">
    <property type="match status" value="1"/>
</dbReference>
<dbReference type="Gene3D" id="1.20.920.20">
    <property type="match status" value="1"/>
</dbReference>
<dbReference type="Pfam" id="PF03028">
    <property type="entry name" value="Dynein_heavy"/>
    <property type="match status" value="1"/>
</dbReference>
<dbReference type="Pfam" id="PF12777">
    <property type="entry name" value="MT"/>
    <property type="match status" value="1"/>
</dbReference>
<evidence type="ECO:0000256" key="13">
    <source>
        <dbReference type="SAM" id="Coils"/>
    </source>
</evidence>
<dbReference type="Gene3D" id="3.10.490.20">
    <property type="match status" value="1"/>
</dbReference>
<dbReference type="Pfam" id="PF18199">
    <property type="entry name" value="Dynein_C"/>
    <property type="match status" value="1"/>
</dbReference>
<sequence>MDRETRKTLTRCKVTKRNLRPPQLLEELVATQLTEELMDKFQITGKKKQYLLEYRAEYAKDKKLKAFKNRITPLYPVVPALDDSHKKVRGFAELCPTYQMSPFHEKCILKKIVTKGLEYKFPMTIKSIMDEAKEEFIKITHLAGANLKAKPCSPDKKRFVTAPYVYLGKTPRYHVYLANRKAVQSKYMLHYNLVTKVIRECAALPEILFNLSDLRQKSHDLQELDDIFSNLVSESDNLLSNFYNTVYDIVEKDTTRLGPERYKHLLKVCTGLLSVYISLAIQNTVFHILEVTGSDELIPYMQLSLKYNKSTFFMYPSQNDIILLYSLFISKLVEIGKSFQTLESIKIKNHPQTMIHINITDHFLAKSLEKLGYNIIRIFDPVDIYLSEIGDEFKEMFVEIELDEESDQYFQNGCLQIKHYQNYITKASSMLGSEYFGIGQLILSEYVASMKESLSIIIEDIFCKLCAIHMTECEHICDEFEAIKAEALRRPANSEELIAQGKYMLRVKMEILGELCVRIEAMLKDLTQLMEFGTIGKDHMDLNTHTVLWSQNLDELLDQNSLTFEQLKMEAEDKLAATIEYVNAETDKMLPLLHILDDMDDFDRAREYIIQIKAFMGKIVELRDLIWWINKEQVTLGFKVSPFSITEDVEKFLLPFYHLLQICVSIKRHVEVCMDGQFEFLDSNYTEAYIEETVKELQKTQKAYRIRMKQDVKTGLRFFGVVEDPDMMSWPAPLKMIAQAQAAIRDFREPMMFLKIMCNDALTKRHWKEMSRLAGFDLTPDAGTTLRKFTEMGLEPEIDKYDVISSGATKERELFANLIKMTAEWDDIFFNIGQYKDSGRYILTGLDDVQIILDDHILKALMMRGSIYVKPYEVEVGAFYEKLVRINRTIDVWGKVQVQWLYLLPIFSSKDIVAQMPEEGNLFKEVNDLYKRYMDVVAREPRVYETAGGAGVQETMEYCMDLLEKINEGVTNYLEKKRLFFPRFFFLSNDEMLEILSETKEPHKVQPHLKKCFEAINTLQFNEKMDILAMFSCEGEKINLKSIVSTRDAGGSVEIWLLQVEEQMLTSVLDQILRSYKNYIIIPRTQWIQKWPGQIVICVSQMFWTNYVHLSLNREQGMTIPIYLDMLREQLGDIVSLIRDPSLTNLSRITIKALIVIDVHAKDVVEELNKKHVDNDKEFKWLSQMRYYCEDDEPFVRIINATVKYSCEYLGNSDRLVITPLTDRCYRTLIGAFHLHLNGAPEGPAGTGKTETTKDLAKAIAVQCVVFNCSDGLDYKAMGKFFKGMASSGAWVCFDEFNRIDIEVLSVVAQQILLIVQAVRAHAEKFNFEGTEIKLNPTCYVCITMNPGYAGRSELPDNLKVLFRTVAMMVPDYALIGEISLYSYGFLDARNLSVKIVTVYRLCSEQLSSQNHYDYGMRAVKSVLSAAGNNKRKFPDEIEDILLLRAILDVNLPKFLNQDLPLFDGIIADLFPGVVLPQADYSKLIENMLINCEKWNLIPKDCMITKVIQTYEMMIVRWGFMIVGYPLAGKSSILNVLADTLTLMNAKGLGEEKVETVILNPKAISMGQLYGQFDLISYEWFDGVIAVCFRNFATDTSPNRKWMIFDGPVDAVWIENMNSVLDDNRKLCLMSGEVMSMNSTQSLIFEVMDLEQASPATVSRCGMIYMEPSTLGWRPFFDAWLPTCNPAWMSGNREFVIREVFDWIVNPCLDFIRKHCVQFCQPGEISQVLNMMSMLEMQMNDACGAAPEADKYYDGWVQVALIIAGVWGLGSVLDADSRDKFDEFYRALWLGEIPHHPTPEILGNKDIFMPAPEGLIMDYQFFFRSKGNWKYLPDVVKNQRVDECTSIMQTIIPTIDTMRYMALLNMHIRHGNKCLLMGPTGTGKSFYTVDMLMNRLDKEKFEPAFITFTAQISCNQLQDLVISKLQKRRRARYGAPKGKVSVIFIDDVNMPMKEIYGAQPPLELLRQFFDHKNWYDLKTTEPIYLYDILFIGAMGLVGGSRQDIYPRFLRHFNIFSINEFSTESMAKIYSNILLLGWKSNGFPSDVINQVTPVINASLDMYRAALLNLRPTPSKSHYVFNLRDFSRLVQGCSLLRRESVDNKKIFPKIWIHEVMRIFYDRLIEDKDRKWVYDKLRTAVKTNFREEFDATLDSLPHDEETGYVPITSMKNLIFGTFFDQDTEGDEKKYEEVLSVELLRDLAERALIEYNATHKATMDIVLFDYAIEHLGKICRVLSMKCGCALLVGISGSGRQSLTRLAGEMYTNMVYQPEITKSYSLNDWRDDIKKILREAGGMGRDAVFLLSEGSIKEEHYLQDIDCLLNSGEVPNMYAMDEKQELMDMVRLAAQGGNRNLEIDALEVFFFFTNRCKERLHIVICFSPVGATFRNRLRLYPALINCCTIDWFEDWPEEALEQVAQNWMKDINLTEEIRSVATIACKYFHVEARKASAAFYAEYSRMTYVTSASYLELIKSFTDLTNLKQNELMTAKGRYVGGLEKLYYAAVSIGEMQESLNALKPILFELSKQAEQMLIKIEEETLAVERASALVKQDEKVVNKQAAAAQALKTECEADLAEALPILEEASAALDILKPSDIVLVKSMKNPPDVIKLVMAAVCIMKGVKPDRLLDPTTGKMINDFWGPSKKMLGEYSFLQSLKDYDKDNIRPEAIAKIRKEYITHKDFKPHIVAKASSAAEGLCKWIIAMDMYERVFKIVGPKKAALVAAEEEFTTMMSMLVEKREQVAKLEERLADLMQQLENAILKKEQLEAEVELCNNKLIRAKKLIGGLGGEKTRWGAAADALQLQYDGLAGDILLACGIISYLAPFNSTFRVRLVEDWHNYLKNLNIPTAEVFDMIVCLGSEVTIQYWNVNGLPLDAFSVENGIIMDNSRRWSLFVDPQVQAANWIRKMEKKNNLEVLKFSFPDYMKRLEYCIPLGYPVLIENIEEILEAPLDPLLYKQTFKQGGGLLIQLGENVIEYHKNFKLYLTSKMRNPHYLPEIFNKVTIINFALTLTGLQDQLLGIVVAVEKPDLQQLKEELTVQKADNKKALKETEDMILKTLADSKGDILEDEKAIRILDDSKILVLEIMEKQQMALKIEKSIEEFREKYKGVSSHSAVLYYCIADLANVDPMYQYSLEWFINLYIGSIQRAEKFKIIEKRCQCLINAFTYDLYNNIARSLFEKDKLLFSFLLCTKILIAQNKLDEKEFLFLLTGVGPEIHAPNPCPDWLPDKSWDEMGKVECLKAFDGFHKKFLLNVKDWKRIYDDFNEQFDIPSVWRNSITSFRRLILVRLLRPDKLINCITIFVKNEMDERFIKPPPFNISVSFDDSYCLSPLIFILSPGIDPMSSLLKFAEDKKMVERFKSTSLGQGQGPIALAMIEEGQEYGMWICLQNCHLSTSWMPTLEKIFDNLDFGNTHPEFRLWLTSYPSNKFPAILLQRGVKMTNEPPTGLQNNLLKSYISDPVKNPDFYKGCPEHEEMFVRLLYGLSFFHANIQERRTFGPLGWNIPYGFNDSDFDISVQQVQMFINESEDPYEALTYLIGECNYGGRVTDDWDRRLIVTILADYINPRVVLDKNFAFSSAGTCYGLPERNDYKAYIEHISSLPAVHPPEVFGLHTNAGITRDLQNSNLLLNSLLKAYGDVSSSGVGETDKMLMGMCTEILGRLPPLFDMEAAIKKFPVEYAESMNTVLVQEMERFNKLLKVITMTLVNMQKAIQGLVAMNPTFEAFASSLLLSRIPALWLPVSYPSLKNLPSYINDFIGRLDFLQRWFKIGKPQNYWVSGFFFTQAFLTGVKQNYARRNTIAIDKLTFDFEIMSQDMYEHAPVEGAYIYGLFSDGARWDREVGLLAELHPKILYDVVPAIWLKPILGVDYDPGTRYLSPVYKTSERRGTLSTTGHSTNYVLPILLDTDKEIAHWVKRSVACLCQLN</sequence>
<evidence type="ECO:0000256" key="3">
    <source>
        <dbReference type="ARBA" id="ARBA00022490"/>
    </source>
</evidence>
<dbReference type="Pfam" id="PF18198">
    <property type="entry name" value="AAA_lid_11"/>
    <property type="match status" value="1"/>
</dbReference>
<keyword evidence="10" id="KW-0505">Motor protein</keyword>
<dbReference type="FunFam" id="1.20.1270.280:FF:000001">
    <property type="entry name" value="dynein heavy chain 7, axonemal"/>
    <property type="match status" value="1"/>
</dbReference>
<dbReference type="FunFam" id="1.10.8.1220:FF:000001">
    <property type="entry name" value="Dynein axonemal heavy chain 5"/>
    <property type="match status" value="1"/>
</dbReference>
<dbReference type="Gene3D" id="6.10.140.1060">
    <property type="match status" value="1"/>
</dbReference>
<dbReference type="Gene3D" id="3.20.180.20">
    <property type="entry name" value="Dynein heavy chain, N-terminal domain 2"/>
    <property type="match status" value="1"/>
</dbReference>
<evidence type="ECO:0000256" key="1">
    <source>
        <dbReference type="ARBA" id="ARBA00004430"/>
    </source>
</evidence>
<evidence type="ECO:0000256" key="4">
    <source>
        <dbReference type="ARBA" id="ARBA00022701"/>
    </source>
</evidence>
<dbReference type="InterPro" id="IPR041658">
    <property type="entry name" value="AAA_lid_11"/>
</dbReference>
<dbReference type="InterPro" id="IPR004273">
    <property type="entry name" value="Dynein_heavy_D6_P-loop"/>
</dbReference>
<keyword evidence="3" id="KW-0963">Cytoplasm</keyword>
<dbReference type="Pfam" id="PF17857">
    <property type="entry name" value="AAA_lid_1"/>
    <property type="match status" value="1"/>
</dbReference>
<dbReference type="InterPro" id="IPR003593">
    <property type="entry name" value="AAA+_ATPase"/>
</dbReference>
<dbReference type="Gene3D" id="1.10.8.720">
    <property type="entry name" value="Region D6 of dynein motor"/>
    <property type="match status" value="1"/>
</dbReference>
<dbReference type="InterPro" id="IPR013602">
    <property type="entry name" value="Dynein_heavy_linker"/>
</dbReference>